<proteinExistence type="inferred from homology"/>
<dbReference type="InterPro" id="IPR036249">
    <property type="entry name" value="Thioredoxin-like_sf"/>
</dbReference>
<comment type="similarity">
    <text evidence="1">Belongs to the thioredoxin family. DsbA subfamily.</text>
</comment>
<dbReference type="PANTHER" id="PTHR13887:SF14">
    <property type="entry name" value="DISULFIDE BOND FORMATION PROTEIN D"/>
    <property type="match status" value="1"/>
</dbReference>
<dbReference type="InterPro" id="IPR012336">
    <property type="entry name" value="Thioredoxin-like_fold"/>
</dbReference>
<feature type="transmembrane region" description="Helical" evidence="6">
    <location>
        <begin position="18"/>
        <end position="40"/>
    </location>
</feature>
<name>A0A1F6MR77_9BACT</name>
<dbReference type="Proteomes" id="UP000178347">
    <property type="component" value="Unassembled WGS sequence"/>
</dbReference>
<dbReference type="PROSITE" id="PS51352">
    <property type="entry name" value="THIOREDOXIN_2"/>
    <property type="match status" value="1"/>
</dbReference>
<gene>
    <name evidence="8" type="ORF">A3G00_02905</name>
</gene>
<evidence type="ECO:0000256" key="1">
    <source>
        <dbReference type="ARBA" id="ARBA00005791"/>
    </source>
</evidence>
<evidence type="ECO:0000256" key="5">
    <source>
        <dbReference type="ARBA" id="ARBA00023284"/>
    </source>
</evidence>
<dbReference type="CDD" id="cd02972">
    <property type="entry name" value="DsbA_family"/>
    <property type="match status" value="1"/>
</dbReference>
<accession>A0A1F6MR77</accession>
<organism evidence="8 9">
    <name type="scientific">Candidatus Magasanikbacteria bacterium RIFCSPLOWO2_12_FULL_43_12</name>
    <dbReference type="NCBI Taxonomy" id="1798692"/>
    <lineage>
        <taxon>Bacteria</taxon>
        <taxon>Candidatus Magasanikiibacteriota</taxon>
    </lineage>
</organism>
<dbReference type="STRING" id="1798692.A3G00_02905"/>
<dbReference type="Pfam" id="PF13462">
    <property type="entry name" value="Thioredoxin_4"/>
    <property type="match status" value="2"/>
</dbReference>
<keyword evidence="3" id="KW-0560">Oxidoreductase</keyword>
<dbReference type="AlphaFoldDB" id="A0A1F6MR77"/>
<sequence length="252" mass="27394">MDEQKKSFFDLMSPKQTFVVGGVAGFLVLCAIGFFILFGLQLRGEGLSFGGGTSGKTLDFEAPKKFSACLDEGQQAATVKTDAQLGASLGVSGTPATFANGYLISGALPYEMVKQVIDALLAGKEPNFDFMKDEKGVLAKVNMPKFADTIWVGDKNAGITLVEFADFECPYCSKFDSSMKQVLANYGDKIRYTFRHFPLSFHANAQKAGEAFECAKEQGKAWEMHDKLFGLSDAKTMSVENYKRAASDLGLK</sequence>
<evidence type="ECO:0000256" key="6">
    <source>
        <dbReference type="SAM" id="Phobius"/>
    </source>
</evidence>
<evidence type="ECO:0000256" key="3">
    <source>
        <dbReference type="ARBA" id="ARBA00023002"/>
    </source>
</evidence>
<dbReference type="Gene3D" id="3.40.30.10">
    <property type="entry name" value="Glutaredoxin"/>
    <property type="match status" value="2"/>
</dbReference>
<dbReference type="EMBL" id="MFQN01000027">
    <property type="protein sequence ID" value="OGH74151.1"/>
    <property type="molecule type" value="Genomic_DNA"/>
</dbReference>
<keyword evidence="2" id="KW-0732">Signal</keyword>
<keyword evidence="5" id="KW-0676">Redox-active center</keyword>
<evidence type="ECO:0000259" key="7">
    <source>
        <dbReference type="PROSITE" id="PS51352"/>
    </source>
</evidence>
<evidence type="ECO:0000313" key="9">
    <source>
        <dbReference type="Proteomes" id="UP000178347"/>
    </source>
</evidence>
<keyword evidence="6" id="KW-0472">Membrane</keyword>
<dbReference type="SUPFAM" id="SSF52833">
    <property type="entry name" value="Thioredoxin-like"/>
    <property type="match status" value="2"/>
</dbReference>
<evidence type="ECO:0000256" key="4">
    <source>
        <dbReference type="ARBA" id="ARBA00023157"/>
    </source>
</evidence>
<keyword evidence="6" id="KW-1133">Transmembrane helix</keyword>
<dbReference type="InterPro" id="IPR013766">
    <property type="entry name" value="Thioredoxin_domain"/>
</dbReference>
<evidence type="ECO:0000256" key="2">
    <source>
        <dbReference type="ARBA" id="ARBA00022729"/>
    </source>
</evidence>
<feature type="domain" description="Thioredoxin" evidence="7">
    <location>
        <begin position="119"/>
        <end position="252"/>
    </location>
</feature>
<reference evidence="8 9" key="1">
    <citation type="journal article" date="2016" name="Nat. Commun.">
        <title>Thousands of microbial genomes shed light on interconnected biogeochemical processes in an aquifer system.</title>
        <authorList>
            <person name="Anantharaman K."/>
            <person name="Brown C.T."/>
            <person name="Hug L.A."/>
            <person name="Sharon I."/>
            <person name="Castelle C.J."/>
            <person name="Probst A.J."/>
            <person name="Thomas B.C."/>
            <person name="Singh A."/>
            <person name="Wilkins M.J."/>
            <person name="Karaoz U."/>
            <person name="Brodie E.L."/>
            <person name="Williams K.H."/>
            <person name="Hubbard S.S."/>
            <person name="Banfield J.F."/>
        </authorList>
    </citation>
    <scope>NUCLEOTIDE SEQUENCE [LARGE SCALE GENOMIC DNA]</scope>
</reference>
<evidence type="ECO:0000313" key="8">
    <source>
        <dbReference type="EMBL" id="OGH74151.1"/>
    </source>
</evidence>
<keyword evidence="6" id="KW-0812">Transmembrane</keyword>
<keyword evidence="4" id="KW-1015">Disulfide bond</keyword>
<dbReference type="PANTHER" id="PTHR13887">
    <property type="entry name" value="GLUTATHIONE S-TRANSFERASE KAPPA"/>
    <property type="match status" value="1"/>
</dbReference>
<dbReference type="GO" id="GO:0016491">
    <property type="term" value="F:oxidoreductase activity"/>
    <property type="evidence" value="ECO:0007669"/>
    <property type="project" value="UniProtKB-KW"/>
</dbReference>
<comment type="caution">
    <text evidence="8">The sequence shown here is derived from an EMBL/GenBank/DDBJ whole genome shotgun (WGS) entry which is preliminary data.</text>
</comment>
<protein>
    <recommendedName>
        <fullName evidence="7">Thioredoxin domain-containing protein</fullName>
    </recommendedName>
</protein>